<feature type="binding site" description="in other chain" evidence="7">
    <location>
        <position position="453"/>
    </location>
    <ligand>
        <name>IMP</name>
        <dbReference type="ChEBI" id="CHEBI:58053"/>
        <note>ligand shared between dimeric partners</note>
    </ligand>
</feature>
<dbReference type="GO" id="GO:0005525">
    <property type="term" value="F:GTP binding"/>
    <property type="evidence" value="ECO:0007669"/>
    <property type="project" value="UniProtKB-UniRule"/>
</dbReference>
<dbReference type="PANTHER" id="PTHR11846">
    <property type="entry name" value="ADENYLOSUCCINATE SYNTHETASE"/>
    <property type="match status" value="1"/>
</dbReference>
<dbReference type="GO" id="GO:0000287">
    <property type="term" value="F:magnesium ion binding"/>
    <property type="evidence" value="ECO:0007669"/>
    <property type="project" value="UniProtKB-UniRule"/>
</dbReference>
<feature type="binding site" evidence="7">
    <location>
        <begin position="224"/>
        <end position="226"/>
    </location>
    <ligand>
        <name>GTP</name>
        <dbReference type="ChEBI" id="CHEBI:37565"/>
    </ligand>
</feature>
<feature type="binding site" evidence="7">
    <location>
        <position position="224"/>
    </location>
    <ligand>
        <name>Mg(2+)</name>
        <dbReference type="ChEBI" id="CHEBI:18420"/>
    </ligand>
</feature>
<accession>Q01T19</accession>
<dbReference type="Pfam" id="PF00709">
    <property type="entry name" value="Adenylsucc_synt"/>
    <property type="match status" value="2"/>
</dbReference>
<proteinExistence type="inferred from homology"/>
<dbReference type="InterPro" id="IPR042109">
    <property type="entry name" value="Adenylosuccinate_synth_dom1"/>
</dbReference>
<dbReference type="HOGENOM" id="CLU_477229_0_0_0"/>
<comment type="pathway">
    <text evidence="7">Purine metabolism; AMP biosynthesis via de novo pathway; AMP from IMP: step 1/2.</text>
</comment>
<dbReference type="Pfam" id="PF13238">
    <property type="entry name" value="AAA_18"/>
    <property type="match status" value="1"/>
</dbReference>
<keyword evidence="5 7" id="KW-0460">Magnesium</keyword>
<dbReference type="SMART" id="SM00788">
    <property type="entry name" value="Adenylsucc_synt"/>
    <property type="match status" value="1"/>
</dbReference>
<feature type="binding site" description="in other chain" evidence="7">
    <location>
        <position position="362"/>
    </location>
    <ligand>
        <name>IMP</name>
        <dbReference type="ChEBI" id="CHEBI:58053"/>
        <note>ligand shared between dimeric partners</note>
    </ligand>
</feature>
<evidence type="ECO:0000256" key="2">
    <source>
        <dbReference type="ARBA" id="ARBA00022723"/>
    </source>
</evidence>
<dbReference type="GO" id="GO:0044208">
    <property type="term" value="P:'de novo' AMP biosynthetic process"/>
    <property type="evidence" value="ECO:0007669"/>
    <property type="project" value="UniProtKB-UniRule"/>
</dbReference>
<dbReference type="InterPro" id="IPR027417">
    <property type="entry name" value="P-loop_NTPase"/>
</dbReference>
<comment type="subcellular location">
    <subcellularLocation>
        <location evidence="7">Cytoplasm</location>
    </subcellularLocation>
</comment>
<evidence type="ECO:0000256" key="1">
    <source>
        <dbReference type="ARBA" id="ARBA00022598"/>
    </source>
</evidence>
<name>Q01T19_SOLUE</name>
<dbReference type="GO" id="GO:0005737">
    <property type="term" value="C:cytoplasm"/>
    <property type="evidence" value="ECO:0007669"/>
    <property type="project" value="UniProtKB-SubCell"/>
</dbReference>
<protein>
    <recommendedName>
        <fullName evidence="7">Adenylosuccinate synthetase</fullName>
        <shortName evidence="7">AMPSase</shortName>
        <shortName evidence="7">AdSS</shortName>
        <ecNumber evidence="7">6.3.4.4</ecNumber>
    </recommendedName>
    <alternativeName>
        <fullName evidence="7">IMP--aspartate ligase</fullName>
    </alternativeName>
</protein>
<dbReference type="InParanoid" id="Q01T19"/>
<dbReference type="KEGG" id="sus:Acid_6275"/>
<keyword evidence="4 7" id="KW-0658">Purine biosynthesis</keyword>
<dbReference type="InterPro" id="IPR042111">
    <property type="entry name" value="Adenylosuccinate_synth_dom3"/>
</dbReference>
<feature type="binding site" description="in other chain" evidence="7">
    <location>
        <position position="377"/>
    </location>
    <ligand>
        <name>IMP</name>
        <dbReference type="ChEBI" id="CHEBI:58053"/>
        <note>ligand shared between dimeric partners</note>
    </ligand>
</feature>
<keyword evidence="1 7" id="KW-0436">Ligase</keyword>
<dbReference type="Gene3D" id="3.40.440.10">
    <property type="entry name" value="Adenylosuccinate Synthetase, subunit A, domain 1"/>
    <property type="match status" value="2"/>
</dbReference>
<feature type="binding site" description="in other chain" evidence="7">
    <location>
        <begin position="222"/>
        <end position="225"/>
    </location>
    <ligand>
        <name>IMP</name>
        <dbReference type="ChEBI" id="CHEBI:58053"/>
        <note>ligand shared between dimeric partners</note>
    </ligand>
</feature>
<dbReference type="eggNOG" id="COG0645">
    <property type="taxonomic scope" value="Bacteria"/>
</dbReference>
<sequence>MFSEIVLLSGPVASGKSTLAYALVRSYGFDWCKTRELIQRLKSTKGVRSALQTAGDGLDRRTKGEWIATAVAERSRTIPENARIVVDAVRAKSQIDAVRRAFGPLVVHIHLTAPEEDLRQRYENGRSPSIEEFSSYAEVRQNKTERFVERLADVADIVINTGHSTEEDVLVRVASRLGLYGRSVDRLVDVLVGGQYGSEGKGHVASYLAPEYDFLVRAGGPNAGHTVYEEPNAYAHHQLPSGTRFSNSKLVIAPGAVLAVEKLLKEIADCQVDNERLTIDPQAMIIEPGDISFEEKGLKNSIGSTAQGVGSASSRKILRTAARPKVKLAKDVVQLRPFVKETLGILERAFARGQRVFLEGTQGTGLSIHHGFYPYVTSRETSVSGCLAEAGIAPTRVRRTIIAVRSYPIRVESPMDATSGPMKRELDWATISFRSGIPVEELEEKEKTTTTKKRRRVAEFDWSLLRKSASLNGPTDVALTFVDYINVHNRKARRFEQLTSITVQLIEEIERVAAAPVSLITTRFDYRSIIDRRAW</sequence>
<dbReference type="InterPro" id="IPR001114">
    <property type="entry name" value="Adenylosuccinate_synthetase"/>
</dbReference>
<evidence type="ECO:0000313" key="8">
    <source>
        <dbReference type="EMBL" id="ABJ87201.1"/>
    </source>
</evidence>
<comment type="subunit">
    <text evidence="7">Homodimer.</text>
</comment>
<dbReference type="SUPFAM" id="SSF52540">
    <property type="entry name" value="P-loop containing nucleoside triphosphate hydrolases"/>
    <property type="match status" value="2"/>
</dbReference>
<dbReference type="OrthoDB" id="5524039at2"/>
<dbReference type="eggNOG" id="COG0104">
    <property type="taxonomic scope" value="Bacteria"/>
</dbReference>
<dbReference type="UniPathway" id="UPA00075">
    <property type="reaction ID" value="UER00335"/>
</dbReference>
<dbReference type="Gene3D" id="3.40.50.300">
    <property type="entry name" value="P-loop containing nucleotide triphosphate hydrolases"/>
    <property type="match status" value="1"/>
</dbReference>
<evidence type="ECO:0000256" key="7">
    <source>
        <dbReference type="HAMAP-Rule" id="MF_00011"/>
    </source>
</evidence>
<dbReference type="EMBL" id="CP000473">
    <property type="protein sequence ID" value="ABJ87201.1"/>
    <property type="molecule type" value="Genomic_DNA"/>
</dbReference>
<feature type="active site" description="Proton donor" evidence="7">
    <location>
        <position position="225"/>
    </location>
</feature>
<dbReference type="PANTHER" id="PTHR11846:SF0">
    <property type="entry name" value="ADENYLOSUCCINATE SYNTHETASE"/>
    <property type="match status" value="1"/>
</dbReference>
<comment type="cofactor">
    <cofactor evidence="7">
        <name>Mg(2+)</name>
        <dbReference type="ChEBI" id="CHEBI:18420"/>
    </cofactor>
    <text evidence="7">Binds 1 Mg(2+) ion per subunit.</text>
</comment>
<gene>
    <name evidence="7" type="primary">purA</name>
    <name evidence="8" type="ordered locus">Acid_6275</name>
</gene>
<dbReference type="EC" id="6.3.4.4" evidence="7"/>
<comment type="function">
    <text evidence="7">Plays an important role in the de novo pathway of purine nucleotide biosynthesis. Catalyzes the first committed step in the biosynthesis of AMP from IMP.</text>
</comment>
<feature type="binding site" evidence="7">
    <location>
        <begin position="481"/>
        <end position="483"/>
    </location>
    <ligand>
        <name>GTP</name>
        <dbReference type="ChEBI" id="CHEBI:37565"/>
    </ligand>
</feature>
<dbReference type="Gene3D" id="3.90.170.10">
    <property type="entry name" value="Adenylosuccinate Synthetase, subunit A, domain 3"/>
    <property type="match status" value="1"/>
</dbReference>
<dbReference type="AlphaFoldDB" id="Q01T19"/>
<reference evidence="8" key="1">
    <citation type="submission" date="2006-10" db="EMBL/GenBank/DDBJ databases">
        <title>Complete sequence of Solibacter usitatus Ellin6076.</title>
        <authorList>
            <consortium name="US DOE Joint Genome Institute"/>
            <person name="Copeland A."/>
            <person name="Lucas S."/>
            <person name="Lapidus A."/>
            <person name="Barry K."/>
            <person name="Detter J.C."/>
            <person name="Glavina del Rio T."/>
            <person name="Hammon N."/>
            <person name="Israni S."/>
            <person name="Dalin E."/>
            <person name="Tice H."/>
            <person name="Pitluck S."/>
            <person name="Thompson L.S."/>
            <person name="Brettin T."/>
            <person name="Bruce D."/>
            <person name="Han C."/>
            <person name="Tapia R."/>
            <person name="Gilna P."/>
            <person name="Schmutz J."/>
            <person name="Larimer F."/>
            <person name="Land M."/>
            <person name="Hauser L."/>
            <person name="Kyrpides N."/>
            <person name="Mikhailova N."/>
            <person name="Janssen P.H."/>
            <person name="Kuske C.R."/>
            <person name="Richardson P."/>
        </authorList>
    </citation>
    <scope>NUCLEOTIDE SEQUENCE</scope>
    <source>
        <strain evidence="8">Ellin6076</strain>
    </source>
</reference>
<comment type="caution">
    <text evidence="7">Lacks conserved residue(s) required for the propagation of feature annotation.</text>
</comment>
<comment type="similarity">
    <text evidence="7">Belongs to the adenylosuccinate synthetase family.</text>
</comment>
<keyword evidence="6 7" id="KW-0342">GTP-binding</keyword>
<evidence type="ECO:0000256" key="5">
    <source>
        <dbReference type="ARBA" id="ARBA00022842"/>
    </source>
</evidence>
<dbReference type="GO" id="GO:0046040">
    <property type="term" value="P:IMP metabolic process"/>
    <property type="evidence" value="ECO:0007669"/>
    <property type="project" value="TreeGrafter"/>
</dbReference>
<keyword evidence="7" id="KW-0963">Cytoplasm</keyword>
<keyword evidence="2 7" id="KW-0479">Metal-binding</keyword>
<keyword evidence="3 7" id="KW-0547">Nucleotide-binding</keyword>
<dbReference type="HAMAP" id="MF_00011">
    <property type="entry name" value="Adenylosucc_synth"/>
    <property type="match status" value="1"/>
</dbReference>
<evidence type="ECO:0000256" key="4">
    <source>
        <dbReference type="ARBA" id="ARBA00022755"/>
    </source>
</evidence>
<evidence type="ECO:0000256" key="3">
    <source>
        <dbReference type="ARBA" id="ARBA00022741"/>
    </source>
</evidence>
<dbReference type="GO" id="GO:0004019">
    <property type="term" value="F:adenylosuccinate synthase activity"/>
    <property type="evidence" value="ECO:0007669"/>
    <property type="project" value="UniProtKB-UniRule"/>
</dbReference>
<feature type="binding site" evidence="7">
    <location>
        <position position="319"/>
    </location>
    <ligand>
        <name>IMP</name>
        <dbReference type="ChEBI" id="CHEBI:58053"/>
        <note>ligand shared between dimeric partners</note>
    </ligand>
</feature>
<dbReference type="STRING" id="234267.Acid_6275"/>
<feature type="binding site" description="in other chain" evidence="7">
    <location>
        <position position="305"/>
    </location>
    <ligand>
        <name>IMP</name>
        <dbReference type="ChEBI" id="CHEBI:58053"/>
        <note>ligand shared between dimeric partners</note>
    </ligand>
</feature>
<organism evidence="8">
    <name type="scientific">Solibacter usitatus (strain Ellin6076)</name>
    <dbReference type="NCBI Taxonomy" id="234267"/>
    <lineage>
        <taxon>Bacteria</taxon>
        <taxon>Pseudomonadati</taxon>
        <taxon>Acidobacteriota</taxon>
        <taxon>Terriglobia</taxon>
        <taxon>Bryobacterales</taxon>
        <taxon>Solibacteraceae</taxon>
        <taxon>Candidatus Solibacter</taxon>
    </lineage>
</organism>
<comment type="catalytic activity">
    <reaction evidence="7">
        <text>IMP + L-aspartate + GTP = N(6)-(1,2-dicarboxyethyl)-AMP + GDP + phosphate + 2 H(+)</text>
        <dbReference type="Rhea" id="RHEA:15753"/>
        <dbReference type="ChEBI" id="CHEBI:15378"/>
        <dbReference type="ChEBI" id="CHEBI:29991"/>
        <dbReference type="ChEBI" id="CHEBI:37565"/>
        <dbReference type="ChEBI" id="CHEBI:43474"/>
        <dbReference type="ChEBI" id="CHEBI:57567"/>
        <dbReference type="ChEBI" id="CHEBI:58053"/>
        <dbReference type="ChEBI" id="CHEBI:58189"/>
        <dbReference type="EC" id="6.3.4.4"/>
    </reaction>
</comment>
<feature type="binding site" evidence="7">
    <location>
        <position position="455"/>
    </location>
    <ligand>
        <name>GTP</name>
        <dbReference type="ChEBI" id="CHEBI:37565"/>
    </ligand>
</feature>
<feature type="binding site" evidence="7">
    <location>
        <begin position="449"/>
        <end position="455"/>
    </location>
    <ligand>
        <name>substrate</name>
    </ligand>
</feature>
<evidence type="ECO:0000256" key="6">
    <source>
        <dbReference type="ARBA" id="ARBA00023134"/>
    </source>
</evidence>